<keyword evidence="2" id="KW-1003">Cell membrane</keyword>
<protein>
    <submittedName>
        <fullName evidence="8">Na/Pi cotransporter family protein</fullName>
    </submittedName>
</protein>
<dbReference type="InterPro" id="IPR004633">
    <property type="entry name" value="NaPi_cotrn-rel/YqeW-like"/>
</dbReference>
<evidence type="ECO:0000256" key="2">
    <source>
        <dbReference type="ARBA" id="ARBA00022475"/>
    </source>
</evidence>
<keyword evidence="9" id="KW-1185">Reference proteome</keyword>
<organism evidence="8 9">
    <name type="scientific">Lederbergia graminis</name>
    <dbReference type="NCBI Taxonomy" id="735518"/>
    <lineage>
        <taxon>Bacteria</taxon>
        <taxon>Bacillati</taxon>
        <taxon>Bacillota</taxon>
        <taxon>Bacilli</taxon>
        <taxon>Bacillales</taxon>
        <taxon>Bacillaceae</taxon>
        <taxon>Lederbergia</taxon>
    </lineage>
</organism>
<evidence type="ECO:0000256" key="5">
    <source>
        <dbReference type="ARBA" id="ARBA00023136"/>
    </source>
</evidence>
<dbReference type="PANTHER" id="PTHR10010:SF46">
    <property type="entry name" value="SODIUM-DEPENDENT PHOSPHATE TRANSPORT PROTEIN 2B"/>
    <property type="match status" value="1"/>
</dbReference>
<feature type="domain" description="PhoU" evidence="7">
    <location>
        <begin position="452"/>
        <end position="534"/>
    </location>
</feature>
<dbReference type="Gene3D" id="1.20.58.220">
    <property type="entry name" value="Phosphate transport system protein phou homolog 2, domain 2"/>
    <property type="match status" value="1"/>
</dbReference>
<evidence type="ECO:0000259" key="7">
    <source>
        <dbReference type="Pfam" id="PF01895"/>
    </source>
</evidence>
<feature type="transmembrane region" description="Helical" evidence="6">
    <location>
        <begin position="6"/>
        <end position="22"/>
    </location>
</feature>
<evidence type="ECO:0000313" key="9">
    <source>
        <dbReference type="Proteomes" id="UP001596147"/>
    </source>
</evidence>
<dbReference type="InterPro" id="IPR026022">
    <property type="entry name" value="PhoU_dom"/>
</dbReference>
<dbReference type="PANTHER" id="PTHR10010">
    <property type="entry name" value="SOLUTE CARRIER FAMILY 34 SODIUM PHOSPHATE , MEMBER 2-RELATED"/>
    <property type="match status" value="1"/>
</dbReference>
<dbReference type="NCBIfam" id="NF037997">
    <property type="entry name" value="Na_Pi_symport"/>
    <property type="match status" value="1"/>
</dbReference>
<proteinExistence type="predicted"/>
<feature type="domain" description="PhoU" evidence="7">
    <location>
        <begin position="346"/>
        <end position="433"/>
    </location>
</feature>
<dbReference type="EMBL" id="JBHSMC010000016">
    <property type="protein sequence ID" value="MFC5465660.1"/>
    <property type="molecule type" value="Genomic_DNA"/>
</dbReference>
<dbReference type="NCBIfam" id="TIGR00704">
    <property type="entry name" value="NaPi_cotrn_rel"/>
    <property type="match status" value="1"/>
</dbReference>
<accession>A0ABW0LIN6</accession>
<evidence type="ECO:0000256" key="4">
    <source>
        <dbReference type="ARBA" id="ARBA00022989"/>
    </source>
</evidence>
<reference evidence="9" key="1">
    <citation type="journal article" date="2019" name="Int. J. Syst. Evol. Microbiol.">
        <title>The Global Catalogue of Microorganisms (GCM) 10K type strain sequencing project: providing services to taxonomists for standard genome sequencing and annotation.</title>
        <authorList>
            <consortium name="The Broad Institute Genomics Platform"/>
            <consortium name="The Broad Institute Genome Sequencing Center for Infectious Disease"/>
            <person name="Wu L."/>
            <person name="Ma J."/>
        </authorList>
    </citation>
    <scope>NUCLEOTIDE SEQUENCE [LARGE SCALE GENOMIC DNA]</scope>
    <source>
        <strain evidence="9">CGMCC 1.12237</strain>
    </source>
</reference>
<dbReference type="InterPro" id="IPR003841">
    <property type="entry name" value="Na/Pi_transpt"/>
</dbReference>
<dbReference type="Pfam" id="PF02690">
    <property type="entry name" value="Na_Pi_cotrans"/>
    <property type="match status" value="2"/>
</dbReference>
<comment type="caution">
    <text evidence="8">The sequence shown here is derived from an EMBL/GenBank/DDBJ whole genome shotgun (WGS) entry which is preliminary data.</text>
</comment>
<keyword evidence="4 6" id="KW-1133">Transmembrane helix</keyword>
<sequence>MDLQTLLFTFFGGLGIFLYGIKSMGDGLQKVAGDGLRDLLDRFTTRPIFGVLTGIVVTVLIQSSSGTTVLTVGLVTAGFMTLRQAIGVIMGANIGTTVTAFIIGIDIGAYALPILALGAFLLFFFKNHKINNFGQVFFGFGALFFGLELMGDAMKPLRSAQGFIDMMVNLGETPILGVAAGALFTMIVQSSSASVALLQALYEQDVINLQTALPILFGDNIGTTITAVLAAIGASIAARRAAFTHVLFNLIGTILVLILIHPFTTLIEYFQASLGLNDKMTIAFAHGTFNVANTIIQFPFIAGLAWIVTKLVPGEDKRIEHKAVHLGEQFIRQSPSVALGQGKKEVLRMAELADQGIVEVGQYFKTQSKKNREVLPQIEDALNNLDKTITEYLIQVSYHPLTDSDMQTHNTLMNTVINLERIGDHMENIMELVDSQISSKVKFSESALKDLDDMFDLTVSTLRQAIKALETDDLEQAKMVLQKEIQIDQMERDLRHKHITRLNENKCTGTAGIVYVDIVSNLERIGDHAVNIADGVLGVRGEE</sequence>
<evidence type="ECO:0000256" key="1">
    <source>
        <dbReference type="ARBA" id="ARBA00004651"/>
    </source>
</evidence>
<dbReference type="RefSeq" id="WP_382352447.1">
    <property type="nucleotide sequence ID" value="NZ_JBHSMC010000016.1"/>
</dbReference>
<gene>
    <name evidence="8" type="ORF">ACFPM4_12985</name>
</gene>
<feature type="transmembrane region" description="Helical" evidence="6">
    <location>
        <begin position="221"/>
        <end position="239"/>
    </location>
</feature>
<keyword evidence="3 6" id="KW-0812">Transmembrane</keyword>
<evidence type="ECO:0000256" key="6">
    <source>
        <dbReference type="SAM" id="Phobius"/>
    </source>
</evidence>
<feature type="transmembrane region" description="Helical" evidence="6">
    <location>
        <begin position="287"/>
        <end position="308"/>
    </location>
</feature>
<comment type="subcellular location">
    <subcellularLocation>
        <location evidence="1">Cell membrane</location>
        <topology evidence="1">Multi-pass membrane protein</topology>
    </subcellularLocation>
</comment>
<evidence type="ECO:0000313" key="8">
    <source>
        <dbReference type="EMBL" id="MFC5465660.1"/>
    </source>
</evidence>
<dbReference type="SUPFAM" id="SSF109755">
    <property type="entry name" value="PhoU-like"/>
    <property type="match status" value="1"/>
</dbReference>
<keyword evidence="5 6" id="KW-0472">Membrane</keyword>
<evidence type="ECO:0000256" key="3">
    <source>
        <dbReference type="ARBA" id="ARBA00022692"/>
    </source>
</evidence>
<feature type="transmembrane region" description="Helical" evidence="6">
    <location>
        <begin position="98"/>
        <end position="124"/>
    </location>
</feature>
<feature type="transmembrane region" description="Helical" evidence="6">
    <location>
        <begin position="43"/>
        <end position="61"/>
    </location>
</feature>
<dbReference type="Pfam" id="PF01895">
    <property type="entry name" value="PhoU"/>
    <property type="match status" value="2"/>
</dbReference>
<name>A0ABW0LIN6_9BACI</name>
<dbReference type="InterPro" id="IPR038078">
    <property type="entry name" value="PhoU-like_sf"/>
</dbReference>
<feature type="transmembrane region" description="Helical" evidence="6">
    <location>
        <begin position="246"/>
        <end position="267"/>
    </location>
</feature>
<feature type="transmembrane region" description="Helical" evidence="6">
    <location>
        <begin position="175"/>
        <end position="201"/>
    </location>
</feature>
<feature type="transmembrane region" description="Helical" evidence="6">
    <location>
        <begin position="136"/>
        <end position="154"/>
    </location>
</feature>
<dbReference type="Proteomes" id="UP001596147">
    <property type="component" value="Unassembled WGS sequence"/>
</dbReference>